<evidence type="ECO:0000313" key="4">
    <source>
        <dbReference type="Proteomes" id="UP000184480"/>
    </source>
</evidence>
<proteinExistence type="predicted"/>
<dbReference type="Pfam" id="PF13568">
    <property type="entry name" value="OMP_b-brl_2"/>
    <property type="match status" value="1"/>
</dbReference>
<accession>A0A1M5F2X5</accession>
<organism evidence="3 4">
    <name type="scientific">Dysgonomonas macrotermitis</name>
    <dbReference type="NCBI Taxonomy" id="1346286"/>
    <lineage>
        <taxon>Bacteria</taxon>
        <taxon>Pseudomonadati</taxon>
        <taxon>Bacteroidota</taxon>
        <taxon>Bacteroidia</taxon>
        <taxon>Bacteroidales</taxon>
        <taxon>Dysgonomonadaceae</taxon>
        <taxon>Dysgonomonas</taxon>
    </lineage>
</organism>
<feature type="chain" id="PRO_5009910035" evidence="1">
    <location>
        <begin position="23"/>
        <end position="228"/>
    </location>
</feature>
<evidence type="ECO:0000259" key="2">
    <source>
        <dbReference type="Pfam" id="PF13568"/>
    </source>
</evidence>
<dbReference type="EMBL" id="FQUC01000011">
    <property type="protein sequence ID" value="SHF85698.1"/>
    <property type="molecule type" value="Genomic_DNA"/>
</dbReference>
<name>A0A1M5F2X5_9BACT</name>
<dbReference type="AlphaFoldDB" id="A0A1M5F2X5"/>
<dbReference type="Proteomes" id="UP000184480">
    <property type="component" value="Unassembled WGS sequence"/>
</dbReference>
<keyword evidence="1" id="KW-0732">Signal</keyword>
<dbReference type="InterPro" id="IPR025665">
    <property type="entry name" value="Beta-barrel_OMP_2"/>
</dbReference>
<feature type="domain" description="Outer membrane protein beta-barrel" evidence="2">
    <location>
        <begin position="21"/>
        <end position="208"/>
    </location>
</feature>
<feature type="signal peptide" evidence="1">
    <location>
        <begin position="1"/>
        <end position="22"/>
    </location>
</feature>
<sequence>MKAKNKLFLCATLFLSALCLNAQDSPWAIRIKAGAGLSNVYVSANDKLDSDMKLGYQAGAYVDYTLPNNLFFQSGLIFETKGAKYEQNPQYNYFDYGYNSSYADVSVWQNEKVSINSIYLQVPLYVGYKFEVADNLSVYFSGGPYFAYGIGGKATIETSLNGEKEKNKVDVFGDEAWKRFDAGFSLLLGVERKRFSFNAGYDFGMVNVDRQYDVYNRNLFVNVGYRVF</sequence>
<evidence type="ECO:0000256" key="1">
    <source>
        <dbReference type="SAM" id="SignalP"/>
    </source>
</evidence>
<protein>
    <submittedName>
        <fullName evidence="3">Outer membrane protein beta-barrel domain-containing protein</fullName>
    </submittedName>
</protein>
<dbReference type="OrthoDB" id="997125at2"/>
<gene>
    <name evidence="3" type="ORF">SAMN05444362_11131</name>
</gene>
<keyword evidence="4" id="KW-1185">Reference proteome</keyword>
<dbReference type="RefSeq" id="WP_062179107.1">
    <property type="nucleotide sequence ID" value="NZ_BBXL01000006.1"/>
</dbReference>
<dbReference type="STRING" id="1346286.SAMN05444362_11131"/>
<reference evidence="4" key="1">
    <citation type="submission" date="2016-11" db="EMBL/GenBank/DDBJ databases">
        <authorList>
            <person name="Varghese N."/>
            <person name="Submissions S."/>
        </authorList>
    </citation>
    <scope>NUCLEOTIDE SEQUENCE [LARGE SCALE GENOMIC DNA]</scope>
    <source>
        <strain evidence="4">DSM 27370</strain>
    </source>
</reference>
<evidence type="ECO:0000313" key="3">
    <source>
        <dbReference type="EMBL" id="SHF85698.1"/>
    </source>
</evidence>